<evidence type="ECO:0000313" key="2">
    <source>
        <dbReference type="Proteomes" id="UP000278288"/>
    </source>
</evidence>
<dbReference type="AlphaFoldDB" id="A0AAD1DPL5"/>
<accession>A0AAD1DPL5</accession>
<sequence length="101" mass="11763">MAYCLLVHQKIKLAMELSQQELSNNEITVTLALLNNDLQEMMNHCLLYKWKYELINSYNLQLHIPKDSVHLLFYLGHKILSGINVPGGNQNYINYINQDLT</sequence>
<dbReference type="KEGG" id="cnk:EG343_03620"/>
<organism evidence="1 2">
    <name type="scientific">Chryseobacterium nakagawai</name>
    <dbReference type="NCBI Taxonomy" id="1241982"/>
    <lineage>
        <taxon>Bacteria</taxon>
        <taxon>Pseudomonadati</taxon>
        <taxon>Bacteroidota</taxon>
        <taxon>Flavobacteriia</taxon>
        <taxon>Flavobacteriales</taxon>
        <taxon>Weeksellaceae</taxon>
        <taxon>Chryseobacterium group</taxon>
        <taxon>Chryseobacterium</taxon>
    </lineage>
</organism>
<gene>
    <name evidence="1" type="ORF">EG343_03620</name>
</gene>
<dbReference type="EMBL" id="CP033923">
    <property type="protein sequence ID" value="AZA89781.1"/>
    <property type="molecule type" value="Genomic_DNA"/>
</dbReference>
<name>A0AAD1DPL5_CHRNA</name>
<protein>
    <submittedName>
        <fullName evidence="1">Uncharacterized protein</fullName>
    </submittedName>
</protein>
<dbReference type="Proteomes" id="UP000278288">
    <property type="component" value="Chromosome"/>
</dbReference>
<proteinExistence type="predicted"/>
<keyword evidence="2" id="KW-1185">Reference proteome</keyword>
<evidence type="ECO:0000313" key="1">
    <source>
        <dbReference type="EMBL" id="AZA89781.1"/>
    </source>
</evidence>
<reference evidence="1 2" key="1">
    <citation type="submission" date="2018-11" db="EMBL/GenBank/DDBJ databases">
        <title>Proposal to divide the Flavobacteriaceae and reorganize its genera based on Amino Acid Identity values calculated from whole genome sequences.</title>
        <authorList>
            <person name="Nicholson A.C."/>
            <person name="Gulvik C.A."/>
            <person name="Whitney A.M."/>
            <person name="Humrighouse B.W."/>
            <person name="Bell M."/>
            <person name="Holmes B."/>
            <person name="Steigerwalt A.G."/>
            <person name="Villarma A."/>
            <person name="Sheth M."/>
            <person name="Batra D."/>
            <person name="Pryor J."/>
            <person name="Bernardet J.-F."/>
            <person name="Hugo C."/>
            <person name="Kampfer P."/>
            <person name="Newman J."/>
            <person name="McQuiston J.R."/>
        </authorList>
    </citation>
    <scope>NUCLEOTIDE SEQUENCE [LARGE SCALE GENOMIC DNA]</scope>
    <source>
        <strain evidence="1 2">G0041</strain>
    </source>
</reference>